<feature type="domain" description="Integrase catalytic" evidence="1">
    <location>
        <begin position="91"/>
        <end position="263"/>
    </location>
</feature>
<protein>
    <recommendedName>
        <fullName evidence="1">Integrase catalytic domain-containing protein</fullName>
    </recommendedName>
</protein>
<sequence>MKYKEGKSLADHLNEIQGILDQLSEAKISSEIVNSAENGDTIELWHKRLSHMSEKSMAKLAQKKFIVGLDHVHLKKCADCLAGKQNRVAFKSSIPSKAKNVLDLVHSDLYEPNVNVKSLGGVRYFLAFIDDHSRKTWVYTLKTKDQAIDVFKQFLALLERETGKKLKCIRTDNGREYRGPFATFCKEHGIWQQFIPPKMPQLNGLVEMMNMTLLERVRCLLSHSKLPQSFWGEALLASVYVRNRSPSVPLKYDAPEKRWSCDAKPRDVGCRTCADYARSQLSYAADFVLNHVFLQHNATDQRGYQQVKLFGNKFNASHVAYTGANEIYFSADFIETYSAPDLKREFSGVLHREMAHVWL</sequence>
<dbReference type="SUPFAM" id="SSF53098">
    <property type="entry name" value="Ribonuclease H-like"/>
    <property type="match status" value="1"/>
</dbReference>
<dbReference type="PANTHER" id="PTHR42648">
    <property type="entry name" value="TRANSPOSASE, PUTATIVE-RELATED"/>
    <property type="match status" value="1"/>
</dbReference>
<dbReference type="Gene3D" id="3.30.420.10">
    <property type="entry name" value="Ribonuclease H-like superfamily/Ribonuclease H"/>
    <property type="match status" value="1"/>
</dbReference>
<dbReference type="Proteomes" id="UP001497516">
    <property type="component" value="Chromosome 2"/>
</dbReference>
<dbReference type="GO" id="GO:0015074">
    <property type="term" value="P:DNA integration"/>
    <property type="evidence" value="ECO:0007669"/>
    <property type="project" value="InterPro"/>
</dbReference>
<dbReference type="Pfam" id="PF13976">
    <property type="entry name" value="gag_pre-integrs"/>
    <property type="match status" value="1"/>
</dbReference>
<evidence type="ECO:0000313" key="2">
    <source>
        <dbReference type="EMBL" id="CAL1371304.1"/>
    </source>
</evidence>
<dbReference type="PROSITE" id="PS50994">
    <property type="entry name" value="INTEGRASE"/>
    <property type="match status" value="1"/>
</dbReference>
<accession>A0AAV2DBP4</accession>
<dbReference type="InterPro" id="IPR039537">
    <property type="entry name" value="Retrotran_Ty1/copia-like"/>
</dbReference>
<dbReference type="InterPro" id="IPR025724">
    <property type="entry name" value="GAG-pre-integrase_dom"/>
</dbReference>
<evidence type="ECO:0000313" key="3">
    <source>
        <dbReference type="Proteomes" id="UP001497516"/>
    </source>
</evidence>
<dbReference type="Pfam" id="PF04450">
    <property type="entry name" value="BSP"/>
    <property type="match status" value="1"/>
</dbReference>
<keyword evidence="3" id="KW-1185">Reference proteome</keyword>
<dbReference type="GO" id="GO:0003676">
    <property type="term" value="F:nucleic acid binding"/>
    <property type="evidence" value="ECO:0007669"/>
    <property type="project" value="InterPro"/>
</dbReference>
<dbReference type="Pfam" id="PF00665">
    <property type="entry name" value="rve"/>
    <property type="match status" value="1"/>
</dbReference>
<dbReference type="InterPro" id="IPR012337">
    <property type="entry name" value="RNaseH-like_sf"/>
</dbReference>
<organism evidence="2 3">
    <name type="scientific">Linum trigynum</name>
    <dbReference type="NCBI Taxonomy" id="586398"/>
    <lineage>
        <taxon>Eukaryota</taxon>
        <taxon>Viridiplantae</taxon>
        <taxon>Streptophyta</taxon>
        <taxon>Embryophyta</taxon>
        <taxon>Tracheophyta</taxon>
        <taxon>Spermatophyta</taxon>
        <taxon>Magnoliopsida</taxon>
        <taxon>eudicotyledons</taxon>
        <taxon>Gunneridae</taxon>
        <taxon>Pentapetalae</taxon>
        <taxon>rosids</taxon>
        <taxon>fabids</taxon>
        <taxon>Malpighiales</taxon>
        <taxon>Linaceae</taxon>
        <taxon>Linum</taxon>
    </lineage>
</organism>
<dbReference type="AlphaFoldDB" id="A0AAV2DBP4"/>
<proteinExistence type="predicted"/>
<dbReference type="PANTHER" id="PTHR42648:SF28">
    <property type="entry name" value="TRANSPOSON-ENCODED PROTEIN WITH RIBONUCLEASE H-LIKE AND RETROVIRUS ZINC FINGER-LIKE DOMAINS"/>
    <property type="match status" value="1"/>
</dbReference>
<dbReference type="EMBL" id="OZ034815">
    <property type="protein sequence ID" value="CAL1371304.1"/>
    <property type="molecule type" value="Genomic_DNA"/>
</dbReference>
<reference evidence="2 3" key="1">
    <citation type="submission" date="2024-04" db="EMBL/GenBank/DDBJ databases">
        <authorList>
            <person name="Fracassetti M."/>
        </authorList>
    </citation>
    <scope>NUCLEOTIDE SEQUENCE [LARGE SCALE GENOMIC DNA]</scope>
</reference>
<dbReference type="InterPro" id="IPR036397">
    <property type="entry name" value="RNaseH_sf"/>
</dbReference>
<gene>
    <name evidence="2" type="ORF">LTRI10_LOCUS13378</name>
</gene>
<dbReference type="InterPro" id="IPR001584">
    <property type="entry name" value="Integrase_cat-core"/>
</dbReference>
<dbReference type="InterPro" id="IPR007541">
    <property type="entry name" value="Uncharacterised_BSP"/>
</dbReference>
<name>A0AAV2DBP4_9ROSI</name>
<evidence type="ECO:0000259" key="1">
    <source>
        <dbReference type="PROSITE" id="PS50994"/>
    </source>
</evidence>